<dbReference type="AlphaFoldDB" id="A0A1W0CYP6"/>
<dbReference type="PANTHER" id="PTHR39583">
    <property type="entry name" value="TYPE II SECRETION SYSTEM PROTEIN J-RELATED"/>
    <property type="match status" value="1"/>
</dbReference>
<evidence type="ECO:0000256" key="3">
    <source>
        <dbReference type="ARBA" id="ARBA00021539"/>
    </source>
</evidence>
<dbReference type="Pfam" id="PF11612">
    <property type="entry name" value="T2SSJ"/>
    <property type="match status" value="1"/>
</dbReference>
<keyword evidence="6" id="KW-0997">Cell inner membrane</keyword>
<keyword evidence="9 11" id="KW-0472">Membrane</keyword>
<dbReference type="RefSeq" id="WP_081555545.1">
    <property type="nucleotide sequence ID" value="NZ_MUKV01000012.1"/>
</dbReference>
<comment type="similarity">
    <text evidence="2">Belongs to the GSP J family.</text>
</comment>
<gene>
    <name evidence="12" type="ORF">B0T45_11405</name>
</gene>
<accession>A0A1W0CYP6</accession>
<dbReference type="InterPro" id="IPR012902">
    <property type="entry name" value="N_methyl_site"/>
</dbReference>
<evidence type="ECO:0000256" key="11">
    <source>
        <dbReference type="SAM" id="Phobius"/>
    </source>
</evidence>
<proteinExistence type="inferred from homology"/>
<sequence>MRDGRQGGMTLIEILVAMSLLAILSVLGYKAFGSLLISRERLMQTSEQWVDAARAFRRLEGDLTGQMPAPTQGQGPSLGGSQLLLQSDGDGQTLTLQSFSARYPGGQERISYHAGAQGLSWAAGDAQGAAPTAYVLLGQDAAVRWRVMLDDGNWLENWPPREASSARSPRALEMRIRMPGNEWAKRIWALP</sequence>
<keyword evidence="5" id="KW-0488">Methylation</keyword>
<dbReference type="PANTHER" id="PTHR39583:SF2">
    <property type="entry name" value="TYPE II SECRETION SYSTEM PROTEIN J"/>
    <property type="match status" value="1"/>
</dbReference>
<feature type="region of interest" description="Disordered" evidence="10">
    <location>
        <begin position="63"/>
        <end position="84"/>
    </location>
</feature>
<comment type="caution">
    <text evidence="12">The sequence shown here is derived from an EMBL/GenBank/DDBJ whole genome shotgun (WGS) entry which is preliminary data.</text>
</comment>
<keyword evidence="8 11" id="KW-1133">Transmembrane helix</keyword>
<evidence type="ECO:0000256" key="9">
    <source>
        <dbReference type="ARBA" id="ARBA00023136"/>
    </source>
</evidence>
<dbReference type="InterPro" id="IPR045584">
    <property type="entry name" value="Pilin-like"/>
</dbReference>
<keyword evidence="7 11" id="KW-0812">Transmembrane</keyword>
<dbReference type="PROSITE" id="PS00409">
    <property type="entry name" value="PROKAR_NTER_METHYL"/>
    <property type="match status" value="1"/>
</dbReference>
<keyword evidence="4" id="KW-1003">Cell membrane</keyword>
<dbReference type="SUPFAM" id="SSF54523">
    <property type="entry name" value="Pili subunits"/>
    <property type="match status" value="1"/>
</dbReference>
<evidence type="ECO:0000256" key="4">
    <source>
        <dbReference type="ARBA" id="ARBA00022475"/>
    </source>
</evidence>
<evidence type="ECO:0000256" key="1">
    <source>
        <dbReference type="ARBA" id="ARBA00004377"/>
    </source>
</evidence>
<evidence type="ECO:0000256" key="10">
    <source>
        <dbReference type="SAM" id="MobiDB-lite"/>
    </source>
</evidence>
<dbReference type="GO" id="GO:0005886">
    <property type="term" value="C:plasma membrane"/>
    <property type="evidence" value="ECO:0007669"/>
    <property type="project" value="UniProtKB-SubCell"/>
</dbReference>
<feature type="compositionally biased region" description="Low complexity" evidence="10">
    <location>
        <begin position="70"/>
        <end position="84"/>
    </location>
</feature>
<dbReference type="GO" id="GO:0015627">
    <property type="term" value="C:type II protein secretion system complex"/>
    <property type="evidence" value="ECO:0007669"/>
    <property type="project" value="InterPro"/>
</dbReference>
<dbReference type="InterPro" id="IPR010055">
    <property type="entry name" value="T2SS_protein-GspJ"/>
</dbReference>
<dbReference type="InterPro" id="IPR051621">
    <property type="entry name" value="T2SS_protein_J"/>
</dbReference>
<name>A0A1W0CYP6_9NEIS</name>
<feature type="transmembrane region" description="Helical" evidence="11">
    <location>
        <begin position="12"/>
        <end position="32"/>
    </location>
</feature>
<organism evidence="12 13">
    <name type="scientific">Chromobacterium haemolyticum</name>
    <dbReference type="NCBI Taxonomy" id="394935"/>
    <lineage>
        <taxon>Bacteria</taxon>
        <taxon>Pseudomonadati</taxon>
        <taxon>Pseudomonadota</taxon>
        <taxon>Betaproteobacteria</taxon>
        <taxon>Neisseriales</taxon>
        <taxon>Chromobacteriaceae</taxon>
        <taxon>Chromobacterium</taxon>
    </lineage>
</organism>
<protein>
    <recommendedName>
        <fullName evidence="3">Type II secretion system protein J</fullName>
    </recommendedName>
</protein>
<dbReference type="Proteomes" id="UP000192721">
    <property type="component" value="Unassembled WGS sequence"/>
</dbReference>
<dbReference type="NCBIfam" id="TIGR02532">
    <property type="entry name" value="IV_pilin_GFxxxE"/>
    <property type="match status" value="1"/>
</dbReference>
<comment type="subcellular location">
    <subcellularLocation>
        <location evidence="1">Cell inner membrane</location>
        <topology evidence="1">Single-pass membrane protein</topology>
    </subcellularLocation>
</comment>
<dbReference type="EMBL" id="MUKV01000012">
    <property type="protein sequence ID" value="OQS39906.1"/>
    <property type="molecule type" value="Genomic_DNA"/>
</dbReference>
<dbReference type="GO" id="GO:0015628">
    <property type="term" value="P:protein secretion by the type II secretion system"/>
    <property type="evidence" value="ECO:0007669"/>
    <property type="project" value="InterPro"/>
</dbReference>
<evidence type="ECO:0000313" key="13">
    <source>
        <dbReference type="Proteomes" id="UP000192721"/>
    </source>
</evidence>
<reference evidence="12 13" key="1">
    <citation type="submission" date="2017-02" db="EMBL/GenBank/DDBJ databases">
        <title>Chromobacterium haemolyticum H5244.</title>
        <authorList>
            <person name="Gulvik C.A."/>
        </authorList>
    </citation>
    <scope>NUCLEOTIDE SEQUENCE [LARGE SCALE GENOMIC DNA]</scope>
    <source>
        <strain evidence="12 13">H5244</strain>
    </source>
</reference>
<evidence type="ECO:0000313" key="12">
    <source>
        <dbReference type="EMBL" id="OQS39906.1"/>
    </source>
</evidence>
<evidence type="ECO:0000256" key="6">
    <source>
        <dbReference type="ARBA" id="ARBA00022519"/>
    </source>
</evidence>
<dbReference type="Pfam" id="PF07963">
    <property type="entry name" value="N_methyl"/>
    <property type="match status" value="1"/>
</dbReference>
<evidence type="ECO:0000256" key="5">
    <source>
        <dbReference type="ARBA" id="ARBA00022481"/>
    </source>
</evidence>
<evidence type="ECO:0000256" key="7">
    <source>
        <dbReference type="ARBA" id="ARBA00022692"/>
    </source>
</evidence>
<evidence type="ECO:0000256" key="8">
    <source>
        <dbReference type="ARBA" id="ARBA00022989"/>
    </source>
</evidence>
<evidence type="ECO:0000256" key="2">
    <source>
        <dbReference type="ARBA" id="ARBA00011084"/>
    </source>
</evidence>